<accession>A0A939S5X6</accession>
<dbReference type="Gene3D" id="3.40.50.1820">
    <property type="entry name" value="alpha/beta hydrolase"/>
    <property type="match status" value="1"/>
</dbReference>
<dbReference type="SUPFAM" id="SSF53474">
    <property type="entry name" value="alpha/beta-Hydrolases"/>
    <property type="match status" value="1"/>
</dbReference>
<evidence type="ECO:0000313" key="2">
    <source>
        <dbReference type="EMBL" id="MBO1901779.1"/>
    </source>
</evidence>
<sequence>MAETSRVIFVHGLGDSPASWAQQISTLPAAWEGVAIDVPGLGAAGEGAFSLERAARRVVEAMDERGWREAVLCGLSLGAMIALRAAVDFPERVRGLVLAAGQVRPPRALLRVQNALIRVLPARAVASGGVDKSRILSAARAVMHVDFGPDLARIACPTLVLCGSRDRANLPASRRLAAEIPGARLAILEGAGHQSNTQSPESFSAELNRFLGGPAGWTPGGPDRR</sequence>
<organism evidence="2 3">
    <name type="scientific">Leucobacter weissii</name>
    <dbReference type="NCBI Taxonomy" id="1983706"/>
    <lineage>
        <taxon>Bacteria</taxon>
        <taxon>Bacillati</taxon>
        <taxon>Actinomycetota</taxon>
        <taxon>Actinomycetes</taxon>
        <taxon>Micrococcales</taxon>
        <taxon>Microbacteriaceae</taxon>
        <taxon>Leucobacter</taxon>
    </lineage>
</organism>
<dbReference type="PANTHER" id="PTHR43433">
    <property type="entry name" value="HYDROLASE, ALPHA/BETA FOLD FAMILY PROTEIN"/>
    <property type="match status" value="1"/>
</dbReference>
<gene>
    <name evidence="2" type="ORF">J4H92_07420</name>
</gene>
<comment type="caution">
    <text evidence="2">The sequence shown here is derived from an EMBL/GenBank/DDBJ whole genome shotgun (WGS) entry which is preliminary data.</text>
</comment>
<dbReference type="InterPro" id="IPR050471">
    <property type="entry name" value="AB_hydrolase"/>
</dbReference>
<dbReference type="InterPro" id="IPR000073">
    <property type="entry name" value="AB_hydrolase_1"/>
</dbReference>
<reference evidence="2" key="1">
    <citation type="submission" date="2021-03" db="EMBL/GenBank/DDBJ databases">
        <title>Leucobacter chromiisoli sp. nov., isolated from chromium-containing soil of chemical plant.</title>
        <authorList>
            <person name="Xu Z."/>
        </authorList>
    </citation>
    <scope>NUCLEOTIDE SEQUENCE</scope>
    <source>
        <strain evidence="2">S27</strain>
    </source>
</reference>
<dbReference type="GO" id="GO:0016787">
    <property type="term" value="F:hydrolase activity"/>
    <property type="evidence" value="ECO:0007669"/>
    <property type="project" value="UniProtKB-KW"/>
</dbReference>
<keyword evidence="3" id="KW-1185">Reference proteome</keyword>
<dbReference type="PANTHER" id="PTHR43433:SF5">
    <property type="entry name" value="AB HYDROLASE-1 DOMAIN-CONTAINING PROTEIN"/>
    <property type="match status" value="1"/>
</dbReference>
<protein>
    <submittedName>
        <fullName evidence="2">Alpha/beta fold hydrolase</fullName>
    </submittedName>
</protein>
<feature type="domain" description="AB hydrolase-1" evidence="1">
    <location>
        <begin position="7"/>
        <end position="203"/>
    </location>
</feature>
<dbReference type="Pfam" id="PF12697">
    <property type="entry name" value="Abhydrolase_6"/>
    <property type="match status" value="1"/>
</dbReference>
<evidence type="ECO:0000313" key="3">
    <source>
        <dbReference type="Proteomes" id="UP000664382"/>
    </source>
</evidence>
<dbReference type="EMBL" id="JAGDYM010000007">
    <property type="protein sequence ID" value="MBO1901779.1"/>
    <property type="molecule type" value="Genomic_DNA"/>
</dbReference>
<dbReference type="Proteomes" id="UP000664382">
    <property type="component" value="Unassembled WGS sequence"/>
</dbReference>
<dbReference type="RefSeq" id="WP_208097533.1">
    <property type="nucleotide sequence ID" value="NZ_JAGDYM010000007.1"/>
</dbReference>
<evidence type="ECO:0000259" key="1">
    <source>
        <dbReference type="Pfam" id="PF12697"/>
    </source>
</evidence>
<keyword evidence="2" id="KW-0378">Hydrolase</keyword>
<name>A0A939S5X6_9MICO</name>
<dbReference type="AlphaFoldDB" id="A0A939S5X6"/>
<dbReference type="InterPro" id="IPR029058">
    <property type="entry name" value="AB_hydrolase_fold"/>
</dbReference>
<proteinExistence type="predicted"/>
<dbReference type="PRINTS" id="PR00111">
    <property type="entry name" value="ABHYDROLASE"/>
</dbReference>